<feature type="domain" description="BVU-1015-like N-terminal dimerisation-like" evidence="5">
    <location>
        <begin position="17"/>
        <end position="82"/>
    </location>
</feature>
<dbReference type="KEGG" id="cfon:HZU75_12590"/>
<dbReference type="InterPro" id="IPR049480">
    <property type="entry name" value="BVU_1015-like_N"/>
</dbReference>
<accession>A0A7D5VBM9</accession>
<sequence length="354" mass="39142">MNKRFAPDLTAFQARYEAQKIAFGPVVFQCVRIAWQKGLLASLAQGALSCEQLMAKHQMSAYALNVLLESCLSAGVVASVNDCWQLEKTGYMLVNDKLTQVNFNYVHDVCWQGLFDLEKCLDAEQPLGLAHLGPWQTIYQGLSDLPEPAKTSWFEFDHYYSDSAFPEALPKVFKSAPQRLMDIGANTGKWAKQCLDFNPDVELTLVDLPIQLNVAQANLSAAGLLGRVSLAPRDLLSADLAFPKGHDVIWMSQFLSCFSLDNIGRILSKAAEALPTGGKLYILDTFWDRQQFDIAAYCLINTSPYFTCMASGNSKIYRATEYIACAEQAGLVLGQSWDGLGISHTLLQFHKTGA</sequence>
<dbReference type="Gene3D" id="1.20.58.1390">
    <property type="match status" value="1"/>
</dbReference>
<dbReference type="RefSeq" id="WP_180306374.1">
    <property type="nucleotide sequence ID" value="NZ_CP058952.1"/>
</dbReference>
<gene>
    <name evidence="6" type="ORF">HZU75_12590</name>
</gene>
<keyword evidence="3" id="KW-0949">S-adenosyl-L-methionine</keyword>
<protein>
    <submittedName>
        <fullName evidence="6">SAM-dependent methyltransferase</fullName>
    </submittedName>
</protein>
<proteinExistence type="predicted"/>
<keyword evidence="1 6" id="KW-0489">Methyltransferase</keyword>
<dbReference type="EMBL" id="CP058952">
    <property type="protein sequence ID" value="QLI82293.1"/>
    <property type="molecule type" value="Genomic_DNA"/>
</dbReference>
<dbReference type="AlphaFoldDB" id="A0A7D5VBM9"/>
<dbReference type="PANTHER" id="PTHR43712">
    <property type="entry name" value="PUTATIVE (AFU_ORTHOLOGUE AFUA_4G14580)-RELATED"/>
    <property type="match status" value="1"/>
</dbReference>
<dbReference type="InterPro" id="IPR036390">
    <property type="entry name" value="WH_DNA-bd_sf"/>
</dbReference>
<dbReference type="SUPFAM" id="SSF46785">
    <property type="entry name" value="Winged helix' DNA-binding domain"/>
    <property type="match status" value="1"/>
</dbReference>
<dbReference type="PROSITE" id="PS51683">
    <property type="entry name" value="SAM_OMT_II"/>
    <property type="match status" value="1"/>
</dbReference>
<dbReference type="Gene3D" id="1.10.10.10">
    <property type="entry name" value="Winged helix-like DNA-binding domain superfamily/Winged helix DNA-binding domain"/>
    <property type="match status" value="1"/>
</dbReference>
<keyword evidence="2 6" id="KW-0808">Transferase</keyword>
<evidence type="ECO:0000256" key="2">
    <source>
        <dbReference type="ARBA" id="ARBA00022679"/>
    </source>
</evidence>
<dbReference type="Proteomes" id="UP000510822">
    <property type="component" value="Chromosome"/>
</dbReference>
<evidence type="ECO:0000256" key="1">
    <source>
        <dbReference type="ARBA" id="ARBA00022603"/>
    </source>
</evidence>
<dbReference type="Pfam" id="PF21212">
    <property type="entry name" value="Dimerisation2-like_dom"/>
    <property type="match status" value="1"/>
</dbReference>
<dbReference type="Gene3D" id="3.40.50.150">
    <property type="entry name" value="Vaccinia Virus protein VP39"/>
    <property type="match status" value="1"/>
</dbReference>
<dbReference type="SUPFAM" id="SSF53335">
    <property type="entry name" value="S-adenosyl-L-methionine-dependent methyltransferases"/>
    <property type="match status" value="1"/>
</dbReference>
<name>A0A7D5VBM9_9NEIS</name>
<dbReference type="CDD" id="cd02440">
    <property type="entry name" value="AdoMet_MTases"/>
    <property type="match status" value="1"/>
</dbReference>
<evidence type="ECO:0000313" key="6">
    <source>
        <dbReference type="EMBL" id="QLI82293.1"/>
    </source>
</evidence>
<dbReference type="Pfam" id="PF00891">
    <property type="entry name" value="Methyltransf_2"/>
    <property type="match status" value="1"/>
</dbReference>
<dbReference type="GO" id="GO:0008171">
    <property type="term" value="F:O-methyltransferase activity"/>
    <property type="evidence" value="ECO:0007669"/>
    <property type="project" value="InterPro"/>
</dbReference>
<reference evidence="6 7" key="1">
    <citation type="journal article" date="2016" name="Int. J. Syst. Evol. Microbiol.">
        <title>Chitinibacter fontanus sp. nov., isolated from a spring.</title>
        <authorList>
            <person name="Sheu S.Y."/>
            <person name="Li Y.S."/>
            <person name="Young C.C."/>
            <person name="Chen W.M."/>
        </authorList>
    </citation>
    <scope>NUCLEOTIDE SEQUENCE [LARGE SCALE GENOMIC DNA]</scope>
    <source>
        <strain evidence="6 7">STM-7</strain>
    </source>
</reference>
<organism evidence="6 7">
    <name type="scientific">Chitinibacter fontanus</name>
    <dbReference type="NCBI Taxonomy" id="1737446"/>
    <lineage>
        <taxon>Bacteria</taxon>
        <taxon>Pseudomonadati</taxon>
        <taxon>Pseudomonadota</taxon>
        <taxon>Betaproteobacteria</taxon>
        <taxon>Neisseriales</taxon>
        <taxon>Chitinibacteraceae</taxon>
        <taxon>Chitinibacter</taxon>
    </lineage>
</organism>
<dbReference type="GO" id="GO:0032259">
    <property type="term" value="P:methylation"/>
    <property type="evidence" value="ECO:0007669"/>
    <property type="project" value="UniProtKB-KW"/>
</dbReference>
<evidence type="ECO:0000259" key="4">
    <source>
        <dbReference type="Pfam" id="PF00891"/>
    </source>
</evidence>
<dbReference type="InterPro" id="IPR036388">
    <property type="entry name" value="WH-like_DNA-bd_sf"/>
</dbReference>
<dbReference type="InterPro" id="IPR016461">
    <property type="entry name" value="COMT-like"/>
</dbReference>
<evidence type="ECO:0000313" key="7">
    <source>
        <dbReference type="Proteomes" id="UP000510822"/>
    </source>
</evidence>
<dbReference type="PANTHER" id="PTHR43712:SF2">
    <property type="entry name" value="O-METHYLTRANSFERASE CICE"/>
    <property type="match status" value="1"/>
</dbReference>
<feature type="domain" description="O-methyltransferase C-terminal" evidence="4">
    <location>
        <begin position="178"/>
        <end position="330"/>
    </location>
</feature>
<keyword evidence="7" id="KW-1185">Reference proteome</keyword>
<dbReference type="InterPro" id="IPR029063">
    <property type="entry name" value="SAM-dependent_MTases_sf"/>
</dbReference>
<evidence type="ECO:0000259" key="5">
    <source>
        <dbReference type="Pfam" id="PF21212"/>
    </source>
</evidence>
<evidence type="ECO:0000256" key="3">
    <source>
        <dbReference type="ARBA" id="ARBA00022691"/>
    </source>
</evidence>
<dbReference type="InterPro" id="IPR001077">
    <property type="entry name" value="COMT_C"/>
</dbReference>